<feature type="compositionally biased region" description="Basic and acidic residues" evidence="1">
    <location>
        <begin position="95"/>
        <end position="111"/>
    </location>
</feature>
<feature type="region of interest" description="Disordered" evidence="1">
    <location>
        <begin position="92"/>
        <end position="120"/>
    </location>
</feature>
<protein>
    <submittedName>
        <fullName evidence="2">Uncharacterized protein</fullName>
    </submittedName>
</protein>
<proteinExistence type="predicted"/>
<accession>A0A852W4Q4</accession>
<gene>
    <name evidence="3" type="ORF">ATL51_5481</name>
    <name evidence="2" type="ORF">HDA37_000797</name>
</gene>
<organism evidence="2 5">
    <name type="scientific">Pseudonocardia alni</name>
    <name type="common">Amycolata alni</name>
    <dbReference type="NCBI Taxonomy" id="33907"/>
    <lineage>
        <taxon>Bacteria</taxon>
        <taxon>Bacillati</taxon>
        <taxon>Actinomycetota</taxon>
        <taxon>Actinomycetes</taxon>
        <taxon>Pseudonocardiales</taxon>
        <taxon>Pseudonocardiaceae</taxon>
        <taxon>Pseudonocardia</taxon>
    </lineage>
</organism>
<dbReference type="Proteomes" id="UP000549695">
    <property type="component" value="Unassembled WGS sequence"/>
</dbReference>
<dbReference type="GeneID" id="98050616"/>
<reference evidence="2 5" key="1">
    <citation type="submission" date="2020-07" db="EMBL/GenBank/DDBJ databases">
        <title>Sequencing the genomes of 1000 actinobacteria strains.</title>
        <authorList>
            <person name="Klenk H.-P."/>
        </authorList>
    </citation>
    <scope>NUCLEOTIDE SEQUENCE [LARGE SCALE GENOMIC DNA]</scope>
    <source>
        <strain evidence="3 4">DSM 44104</strain>
        <strain evidence="2 5">DSM 44749</strain>
    </source>
</reference>
<comment type="caution">
    <text evidence="2">The sequence shown here is derived from an EMBL/GenBank/DDBJ whole genome shotgun (WGS) entry which is preliminary data.</text>
</comment>
<evidence type="ECO:0000313" key="3">
    <source>
        <dbReference type="EMBL" id="PKB33714.1"/>
    </source>
</evidence>
<dbReference type="AlphaFoldDB" id="A0A852W4Q4"/>
<accession>A0AA44ZSA9</accession>
<name>A0A852W4Q4_PSEA5</name>
<keyword evidence="5" id="KW-1185">Reference proteome</keyword>
<dbReference type="Proteomes" id="UP000232453">
    <property type="component" value="Unassembled WGS sequence"/>
</dbReference>
<evidence type="ECO:0000313" key="4">
    <source>
        <dbReference type="Proteomes" id="UP000232453"/>
    </source>
</evidence>
<evidence type="ECO:0000313" key="5">
    <source>
        <dbReference type="Proteomes" id="UP000549695"/>
    </source>
</evidence>
<dbReference type="RefSeq" id="WP_062402515.1">
    <property type="nucleotide sequence ID" value="NZ_BAAAJZ010000005.1"/>
</dbReference>
<dbReference type="EMBL" id="JACCCZ010000001">
    <property type="protein sequence ID" value="NYG00512.1"/>
    <property type="molecule type" value="Genomic_DNA"/>
</dbReference>
<evidence type="ECO:0000256" key="1">
    <source>
        <dbReference type="SAM" id="MobiDB-lite"/>
    </source>
</evidence>
<evidence type="ECO:0000313" key="2">
    <source>
        <dbReference type="EMBL" id="NYG00512.1"/>
    </source>
</evidence>
<sequence length="120" mass="12715">MTASTEQFVDIAKRGQDLVTESVRGWTEAASGLARQFGAGDRPQLPDAGAAVERVFDFYEQVLGHQREFARTVVGAGTSVFDQVTEQATKAAEAVTEHAGRSTEAAAEKTARATRSAAGK</sequence>
<dbReference type="EMBL" id="PHUJ01000003">
    <property type="protein sequence ID" value="PKB33714.1"/>
    <property type="molecule type" value="Genomic_DNA"/>
</dbReference>